<dbReference type="Proteomes" id="UP001231924">
    <property type="component" value="Unassembled WGS sequence"/>
</dbReference>
<dbReference type="GO" id="GO:0016491">
    <property type="term" value="F:oxidoreductase activity"/>
    <property type="evidence" value="ECO:0007669"/>
    <property type="project" value="UniProtKB-KW"/>
</dbReference>
<proteinExistence type="predicted"/>
<name>A0ABT7M7Q7_9PSEU</name>
<sequence length="454" mass="49423">MTAHTAIPVWGAPKRTRPQLPGDRDADVVIVGAGYTGLWAAYYLLEADPSLRVVVLEKHTVGFGASGRNGGWCSAIFPISLAHVAKNSSRRSAILLQEAMNDTVEEFVRVVRAEHIDADVAHEGFLALARTPAQLTRAQGQLDAAARLDLPDQWRVLGQDEAAKLVNADRVLGGAFTPHCATVHPGKLVRGLADVVERMGAVIHEGTEVQHIGPGYVDSPHGRVRAPRSIRATEGYTPTLPGHRRSLAPLYSLVLATEPLPESRLGELGLRHRLGFNDMRNLRIYAQTTEEGRIVFGGRGAPYHFGSKVSPAYDTNPRIHDKIHTTLLDFFPSLADVAITHRWGGPLGVPRDWHPSVGLDRATGHAWAGPYVGDGVATSNLAGRILRNLVLERDEPINDLPIVNHASPRWEPEPFRWLGVNAGLLAASAADREERLTQRPSRISAVLERLTGAH</sequence>
<dbReference type="Gene3D" id="3.50.50.60">
    <property type="entry name" value="FAD/NAD(P)-binding domain"/>
    <property type="match status" value="1"/>
</dbReference>
<keyword evidence="2" id="KW-0560">Oxidoreductase</keyword>
<reference evidence="2 3" key="1">
    <citation type="submission" date="2023-06" db="EMBL/GenBank/DDBJ databases">
        <title>Actinomycetospora Odt1-22.</title>
        <authorList>
            <person name="Supong K."/>
        </authorList>
    </citation>
    <scope>NUCLEOTIDE SEQUENCE [LARGE SCALE GENOMIC DNA]</scope>
    <source>
        <strain evidence="2 3">Odt1-22</strain>
    </source>
</reference>
<dbReference type="InterPro" id="IPR006076">
    <property type="entry name" value="FAD-dep_OxRdtase"/>
</dbReference>
<dbReference type="EMBL" id="JASVWF010000002">
    <property type="protein sequence ID" value="MDL5156057.1"/>
    <property type="molecule type" value="Genomic_DNA"/>
</dbReference>
<comment type="caution">
    <text evidence="2">The sequence shown here is derived from an EMBL/GenBank/DDBJ whole genome shotgun (WGS) entry which is preliminary data.</text>
</comment>
<evidence type="ECO:0000259" key="1">
    <source>
        <dbReference type="Pfam" id="PF01266"/>
    </source>
</evidence>
<organism evidence="2 3">
    <name type="scientific">Actinomycetospora termitidis</name>
    <dbReference type="NCBI Taxonomy" id="3053470"/>
    <lineage>
        <taxon>Bacteria</taxon>
        <taxon>Bacillati</taxon>
        <taxon>Actinomycetota</taxon>
        <taxon>Actinomycetes</taxon>
        <taxon>Pseudonocardiales</taxon>
        <taxon>Pseudonocardiaceae</taxon>
        <taxon>Actinomycetospora</taxon>
    </lineage>
</organism>
<dbReference type="SUPFAM" id="SSF51905">
    <property type="entry name" value="FAD/NAD(P)-binding domain"/>
    <property type="match status" value="1"/>
</dbReference>
<evidence type="ECO:0000313" key="3">
    <source>
        <dbReference type="Proteomes" id="UP001231924"/>
    </source>
</evidence>
<protein>
    <submittedName>
        <fullName evidence="2">FAD-dependent oxidoreductase</fullName>
        <ecNumber evidence="2">1.-.-.-</ecNumber>
    </submittedName>
</protein>
<dbReference type="RefSeq" id="WP_286052295.1">
    <property type="nucleotide sequence ID" value="NZ_JASVWF010000002.1"/>
</dbReference>
<dbReference type="Pfam" id="PF01266">
    <property type="entry name" value="DAO"/>
    <property type="match status" value="1"/>
</dbReference>
<dbReference type="Gene3D" id="3.30.9.10">
    <property type="entry name" value="D-Amino Acid Oxidase, subunit A, domain 2"/>
    <property type="match status" value="1"/>
</dbReference>
<gene>
    <name evidence="2" type="ORF">QRT03_08835</name>
</gene>
<dbReference type="InterPro" id="IPR036188">
    <property type="entry name" value="FAD/NAD-bd_sf"/>
</dbReference>
<dbReference type="PANTHER" id="PTHR13847">
    <property type="entry name" value="SARCOSINE DEHYDROGENASE-RELATED"/>
    <property type="match status" value="1"/>
</dbReference>
<feature type="domain" description="FAD dependent oxidoreductase" evidence="1">
    <location>
        <begin position="27"/>
        <end position="387"/>
    </location>
</feature>
<evidence type="ECO:0000313" key="2">
    <source>
        <dbReference type="EMBL" id="MDL5156057.1"/>
    </source>
</evidence>
<accession>A0ABT7M7Q7</accession>
<dbReference type="PANTHER" id="PTHR13847:SF285">
    <property type="entry name" value="FAD DEPENDENT OXIDOREDUCTASE DOMAIN-CONTAINING PROTEIN"/>
    <property type="match status" value="1"/>
</dbReference>
<keyword evidence="3" id="KW-1185">Reference proteome</keyword>
<dbReference type="EC" id="1.-.-.-" evidence="2"/>